<keyword evidence="6" id="KW-1133">Transmembrane helix</keyword>
<keyword evidence="6" id="KW-0812">Transmembrane</keyword>
<evidence type="ECO:0000256" key="6">
    <source>
        <dbReference type="SAM" id="Phobius"/>
    </source>
</evidence>
<name>A0A6B8KE34_9HYPH</name>
<keyword evidence="2 4" id="KW-0479">Metal-binding</keyword>
<dbReference type="Gene3D" id="1.10.760.10">
    <property type="entry name" value="Cytochrome c-like domain"/>
    <property type="match status" value="1"/>
</dbReference>
<evidence type="ECO:0000313" key="9">
    <source>
        <dbReference type="Proteomes" id="UP000309061"/>
    </source>
</evidence>
<organism evidence="8 9">
    <name type="scientific">Methylocystis heyeri</name>
    <dbReference type="NCBI Taxonomy" id="391905"/>
    <lineage>
        <taxon>Bacteria</taxon>
        <taxon>Pseudomonadati</taxon>
        <taxon>Pseudomonadota</taxon>
        <taxon>Alphaproteobacteria</taxon>
        <taxon>Hyphomicrobiales</taxon>
        <taxon>Methylocystaceae</taxon>
        <taxon>Methylocystis</taxon>
    </lineage>
</organism>
<feature type="compositionally biased region" description="Basic and acidic residues" evidence="5">
    <location>
        <begin position="12"/>
        <end position="21"/>
    </location>
</feature>
<evidence type="ECO:0000256" key="2">
    <source>
        <dbReference type="ARBA" id="ARBA00022723"/>
    </source>
</evidence>
<dbReference type="GO" id="GO:0046872">
    <property type="term" value="F:metal ion binding"/>
    <property type="evidence" value="ECO:0007669"/>
    <property type="project" value="UniProtKB-KW"/>
</dbReference>
<keyword evidence="3 4" id="KW-0408">Iron</keyword>
<dbReference type="GO" id="GO:0009055">
    <property type="term" value="F:electron transfer activity"/>
    <property type="evidence" value="ECO:0007669"/>
    <property type="project" value="InterPro"/>
</dbReference>
<keyword evidence="6" id="KW-0472">Membrane</keyword>
<keyword evidence="1 4" id="KW-0349">Heme</keyword>
<dbReference type="EMBL" id="CP046052">
    <property type="protein sequence ID" value="QGM45862.1"/>
    <property type="molecule type" value="Genomic_DNA"/>
</dbReference>
<dbReference type="SUPFAM" id="SSF46626">
    <property type="entry name" value="Cytochrome c"/>
    <property type="match status" value="1"/>
</dbReference>
<dbReference type="InterPro" id="IPR036909">
    <property type="entry name" value="Cyt_c-like_dom_sf"/>
</dbReference>
<dbReference type="KEGG" id="mhey:H2LOC_009185"/>
<evidence type="ECO:0000313" key="8">
    <source>
        <dbReference type="EMBL" id="QGM45862.1"/>
    </source>
</evidence>
<evidence type="ECO:0000256" key="5">
    <source>
        <dbReference type="SAM" id="MobiDB-lite"/>
    </source>
</evidence>
<dbReference type="InterPro" id="IPR009056">
    <property type="entry name" value="Cyt_c-like_dom"/>
</dbReference>
<evidence type="ECO:0000256" key="3">
    <source>
        <dbReference type="ARBA" id="ARBA00023004"/>
    </source>
</evidence>
<evidence type="ECO:0000256" key="1">
    <source>
        <dbReference type="ARBA" id="ARBA00022617"/>
    </source>
</evidence>
<keyword evidence="9" id="KW-1185">Reference proteome</keyword>
<dbReference type="PROSITE" id="PS51007">
    <property type="entry name" value="CYTC"/>
    <property type="match status" value="1"/>
</dbReference>
<proteinExistence type="predicted"/>
<dbReference type="AlphaFoldDB" id="A0A6B8KE34"/>
<dbReference type="OrthoDB" id="9773456at2"/>
<feature type="transmembrane region" description="Helical" evidence="6">
    <location>
        <begin position="38"/>
        <end position="60"/>
    </location>
</feature>
<evidence type="ECO:0000256" key="4">
    <source>
        <dbReference type="PROSITE-ProRule" id="PRU00433"/>
    </source>
</evidence>
<dbReference type="GO" id="GO:0020037">
    <property type="term" value="F:heme binding"/>
    <property type="evidence" value="ECO:0007669"/>
    <property type="project" value="InterPro"/>
</dbReference>
<feature type="region of interest" description="Disordered" evidence="5">
    <location>
        <begin position="1"/>
        <end position="26"/>
    </location>
</feature>
<evidence type="ECO:0000259" key="7">
    <source>
        <dbReference type="PROSITE" id="PS51007"/>
    </source>
</evidence>
<accession>A0A6B8KE34</accession>
<protein>
    <submittedName>
        <fullName evidence="8">Cytochrome c</fullName>
    </submittedName>
</protein>
<dbReference type="Pfam" id="PF13442">
    <property type="entry name" value="Cytochrome_CBB3"/>
    <property type="match status" value="1"/>
</dbReference>
<gene>
    <name evidence="8" type="ORF">H2LOC_009185</name>
</gene>
<reference evidence="8 9" key="1">
    <citation type="submission" date="2019-11" db="EMBL/GenBank/DDBJ databases">
        <title>The genome sequence of Methylocystis heyeri.</title>
        <authorList>
            <person name="Oshkin I.Y."/>
            <person name="Miroshnikov K."/>
            <person name="Dedysh S.N."/>
        </authorList>
    </citation>
    <scope>NUCLEOTIDE SEQUENCE [LARGE SCALE GENOMIC DNA]</scope>
    <source>
        <strain evidence="8 9">H2</strain>
    </source>
</reference>
<sequence>MSPNRALISGRRPHESPEDQPLRAGESPAAIEDSRMRFLGGFLAALFIVAAAAALVGAAYNVAASSPDTPLEYNILHAIMRNSVEMRAGDDIQRTWTEEEIGKGFGEYNEMCVICHAAPGKERSSISKGMLPQPPLLAEAARTWTNSQLFWIVRNGVRMTGMPSFGVTHSDERIWNIVGFIRRLPQMSPEEFRAMESKYKGMERDEAGREHH</sequence>
<feature type="domain" description="Cytochrome c" evidence="7">
    <location>
        <begin position="99"/>
        <end position="185"/>
    </location>
</feature>
<dbReference type="Proteomes" id="UP000309061">
    <property type="component" value="Chromosome"/>
</dbReference>